<comment type="caution">
    <text evidence="5">The sequence shown here is derived from an EMBL/GenBank/DDBJ whole genome shotgun (WGS) entry which is preliminary data.</text>
</comment>
<evidence type="ECO:0000259" key="4">
    <source>
        <dbReference type="Pfam" id="PF01420"/>
    </source>
</evidence>
<dbReference type="SUPFAM" id="SSF116734">
    <property type="entry name" value="DNA methylase specificity domain"/>
    <property type="match status" value="1"/>
</dbReference>
<dbReference type="InterPro" id="IPR051212">
    <property type="entry name" value="Type-I_RE_S_subunit"/>
</dbReference>
<organism evidence="5 6">
    <name type="scientific">Candidatus Methanofastidiosum methylothiophilum</name>
    <dbReference type="NCBI Taxonomy" id="1705564"/>
    <lineage>
        <taxon>Archaea</taxon>
        <taxon>Methanobacteriati</taxon>
        <taxon>Methanobacteriota</taxon>
        <taxon>Stenosarchaea group</taxon>
        <taxon>Candidatus Methanofastidiosia</taxon>
        <taxon>Candidatus Methanofastidiosales</taxon>
        <taxon>Candidatus Methanofastidiosaceae</taxon>
        <taxon>Candidatus Methanofastidiosum</taxon>
    </lineage>
</organism>
<evidence type="ECO:0000313" key="5">
    <source>
        <dbReference type="EMBL" id="KYC46486.1"/>
    </source>
</evidence>
<dbReference type="AlphaFoldDB" id="A0A150IN73"/>
<dbReference type="InterPro" id="IPR000055">
    <property type="entry name" value="Restrct_endonuc_typeI_TRD"/>
</dbReference>
<gene>
    <name evidence="5" type="ORF">AMQ22_02124</name>
</gene>
<feature type="domain" description="Type I restriction modification DNA specificity" evidence="4">
    <location>
        <begin position="8"/>
        <end position="165"/>
    </location>
</feature>
<evidence type="ECO:0000256" key="3">
    <source>
        <dbReference type="ARBA" id="ARBA00023125"/>
    </source>
</evidence>
<dbReference type="Gene3D" id="3.90.220.20">
    <property type="entry name" value="DNA methylase specificity domains"/>
    <property type="match status" value="1"/>
</dbReference>
<dbReference type="PANTHER" id="PTHR43140">
    <property type="entry name" value="TYPE-1 RESTRICTION ENZYME ECOKI SPECIFICITY PROTEIN"/>
    <property type="match status" value="1"/>
</dbReference>
<keyword evidence="3" id="KW-0238">DNA-binding</keyword>
<accession>A0A150IN73</accession>
<keyword evidence="2" id="KW-0680">Restriction system</keyword>
<protein>
    <submittedName>
        <fullName evidence="5">Type-1 restriction enzyme MjaXIP specificity protein</fullName>
    </submittedName>
</protein>
<reference evidence="5 6" key="1">
    <citation type="journal article" date="2016" name="ISME J.">
        <title>Chasing the elusive Euryarchaeota class WSA2: genomes reveal a uniquely fastidious methyl-reducing methanogen.</title>
        <authorList>
            <person name="Nobu M.K."/>
            <person name="Narihiro T."/>
            <person name="Kuroda K."/>
            <person name="Mei R."/>
            <person name="Liu W.T."/>
        </authorList>
    </citation>
    <scope>NUCLEOTIDE SEQUENCE [LARGE SCALE GENOMIC DNA]</scope>
    <source>
        <strain evidence="5">U1lsi0528_Bin055</strain>
    </source>
</reference>
<comment type="similarity">
    <text evidence="1">Belongs to the type-I restriction system S methylase family.</text>
</comment>
<dbReference type="EMBL" id="LNGC01000196">
    <property type="protein sequence ID" value="KYC46486.1"/>
    <property type="molecule type" value="Genomic_DNA"/>
</dbReference>
<dbReference type="GO" id="GO:0009307">
    <property type="term" value="P:DNA restriction-modification system"/>
    <property type="evidence" value="ECO:0007669"/>
    <property type="project" value="UniProtKB-KW"/>
</dbReference>
<evidence type="ECO:0000256" key="2">
    <source>
        <dbReference type="ARBA" id="ARBA00022747"/>
    </source>
</evidence>
<dbReference type="InterPro" id="IPR044946">
    <property type="entry name" value="Restrct_endonuc_typeI_TRD_sf"/>
</dbReference>
<dbReference type="CDD" id="cd17291">
    <property type="entry name" value="RMtype1_S_MgeORF438P-TRD-CR_like"/>
    <property type="match status" value="1"/>
</dbReference>
<sequence>MLSFEEGDVEWKTLGEVCKVLRGKRLTKKELIENGKYPVFHGGLIPLGLYDKFNRKANQTMIINTGSIGEVVWSNVDFWSSDGTFVVETSDGIYDRFLYHYLKIQEGYFKSQKREGGVPTIDRAVVENLQIPIPPLSEQERIVSILDKFDTLTTSISEGLPREIELRQKQYEYYRDLLLTFPKNNI</sequence>
<evidence type="ECO:0000256" key="1">
    <source>
        <dbReference type="ARBA" id="ARBA00010923"/>
    </source>
</evidence>
<proteinExistence type="inferred from homology"/>
<dbReference type="Pfam" id="PF01420">
    <property type="entry name" value="Methylase_S"/>
    <property type="match status" value="1"/>
</dbReference>
<dbReference type="PATRIC" id="fig|1705409.3.peg.2278"/>
<dbReference type="PANTHER" id="PTHR43140:SF1">
    <property type="entry name" value="TYPE I RESTRICTION ENZYME ECOKI SPECIFICITY SUBUNIT"/>
    <property type="match status" value="1"/>
</dbReference>
<name>A0A150IN73_9EURY</name>
<dbReference type="Proteomes" id="UP000075398">
    <property type="component" value="Unassembled WGS sequence"/>
</dbReference>
<evidence type="ECO:0000313" key="6">
    <source>
        <dbReference type="Proteomes" id="UP000075398"/>
    </source>
</evidence>
<dbReference type="GO" id="GO:0003677">
    <property type="term" value="F:DNA binding"/>
    <property type="evidence" value="ECO:0007669"/>
    <property type="project" value="UniProtKB-KW"/>
</dbReference>